<dbReference type="PROSITE" id="PS51904">
    <property type="entry name" value="GLYCOSYL_HYDROL_F25_2"/>
    <property type="match status" value="1"/>
</dbReference>
<keyword evidence="2" id="KW-0378">Hydrolase</keyword>
<keyword evidence="3" id="KW-0326">Glycosidase</keyword>
<protein>
    <submittedName>
        <fullName evidence="5">GH25 family lysozyme M1 (1,4-beta-N-acetylmuramidase)</fullName>
    </submittedName>
</protein>
<dbReference type="Gene3D" id="3.20.20.80">
    <property type="entry name" value="Glycosidases"/>
    <property type="match status" value="1"/>
</dbReference>
<evidence type="ECO:0000256" key="2">
    <source>
        <dbReference type="ARBA" id="ARBA00022801"/>
    </source>
</evidence>
<comment type="caution">
    <text evidence="5">The sequence shown here is derived from an EMBL/GenBank/DDBJ whole genome shotgun (WGS) entry which is preliminary data.</text>
</comment>
<dbReference type="PANTHER" id="PTHR34135:SF2">
    <property type="entry name" value="LYSOZYME"/>
    <property type="match status" value="1"/>
</dbReference>
<proteinExistence type="inferred from homology"/>
<gene>
    <name evidence="5" type="ORF">JOF35_006016</name>
</gene>
<comment type="similarity">
    <text evidence="1">Belongs to the glycosyl hydrolase 25 family.</text>
</comment>
<feature type="compositionally biased region" description="Low complexity" evidence="4">
    <location>
        <begin position="199"/>
        <end position="222"/>
    </location>
</feature>
<dbReference type="Pfam" id="PF01183">
    <property type="entry name" value="Glyco_hydro_25"/>
    <property type="match status" value="1"/>
</dbReference>
<dbReference type="EMBL" id="JAURUE010000002">
    <property type="protein sequence ID" value="MDP9613678.1"/>
    <property type="molecule type" value="Genomic_DNA"/>
</dbReference>
<evidence type="ECO:0000256" key="1">
    <source>
        <dbReference type="ARBA" id="ARBA00010646"/>
    </source>
</evidence>
<reference evidence="5 6" key="1">
    <citation type="submission" date="2023-07" db="EMBL/GenBank/DDBJ databases">
        <title>Sequencing the genomes of 1000 actinobacteria strains.</title>
        <authorList>
            <person name="Klenk H.-P."/>
        </authorList>
    </citation>
    <scope>NUCLEOTIDE SEQUENCE [LARGE SCALE GENOMIC DNA]</scope>
    <source>
        <strain evidence="5 6">DSM 41600</strain>
    </source>
</reference>
<dbReference type="InterPro" id="IPR017853">
    <property type="entry name" value="GH"/>
</dbReference>
<dbReference type="SUPFAM" id="SSF51445">
    <property type="entry name" value="(Trans)glycosidases"/>
    <property type="match status" value="1"/>
</dbReference>
<feature type="compositionally biased region" description="Basic and acidic residues" evidence="4">
    <location>
        <begin position="223"/>
        <end position="233"/>
    </location>
</feature>
<evidence type="ECO:0000313" key="6">
    <source>
        <dbReference type="Proteomes" id="UP001234880"/>
    </source>
</evidence>
<dbReference type="InterPro" id="IPR002053">
    <property type="entry name" value="Glyco_hydro_25"/>
</dbReference>
<feature type="region of interest" description="Disordered" evidence="4">
    <location>
        <begin position="186"/>
        <end position="233"/>
    </location>
</feature>
<name>A0ABT9KZ05_9ACTN</name>
<dbReference type="PANTHER" id="PTHR34135">
    <property type="entry name" value="LYSOZYME"/>
    <property type="match status" value="1"/>
</dbReference>
<dbReference type="InterPro" id="IPR018077">
    <property type="entry name" value="Glyco_hydro_fam25_subgr"/>
</dbReference>
<dbReference type="SMART" id="SM00641">
    <property type="entry name" value="Glyco_25"/>
    <property type="match status" value="1"/>
</dbReference>
<evidence type="ECO:0000256" key="4">
    <source>
        <dbReference type="SAM" id="MobiDB-lite"/>
    </source>
</evidence>
<accession>A0ABT9KZ05</accession>
<sequence>MLHGIDVSSHQSSFDTDGLAFVFIKATEGRSYINPKQTSQASRARKAGCVVGFYHFLWPGNISAQARYFVEKCASQKHDLLAVDWETTGSGTRASNAEKDRFIREVKKLRPTHRVMLYCNRNFWLNHDTTSYAGDGLWIADYVTAGKPRIKAKWRIHQYTDRPVDKDVANFSSKAALQAWADPSRAALTAEGSEDPADAGDAGDAGNATDAAEAADAAGVRAEGAEEARQSAD</sequence>
<organism evidence="5 6">
    <name type="scientific">Streptomyces demainii</name>
    <dbReference type="NCBI Taxonomy" id="588122"/>
    <lineage>
        <taxon>Bacteria</taxon>
        <taxon>Bacillati</taxon>
        <taxon>Actinomycetota</taxon>
        <taxon>Actinomycetes</taxon>
        <taxon>Kitasatosporales</taxon>
        <taxon>Streptomycetaceae</taxon>
        <taxon>Streptomyces</taxon>
    </lineage>
</organism>
<evidence type="ECO:0000313" key="5">
    <source>
        <dbReference type="EMBL" id="MDP9613678.1"/>
    </source>
</evidence>
<dbReference type="CDD" id="cd00599">
    <property type="entry name" value="GH25_muramidase"/>
    <property type="match status" value="1"/>
</dbReference>
<dbReference type="Proteomes" id="UP001234880">
    <property type="component" value="Unassembled WGS sequence"/>
</dbReference>
<evidence type="ECO:0000256" key="3">
    <source>
        <dbReference type="ARBA" id="ARBA00023295"/>
    </source>
</evidence>
<keyword evidence="6" id="KW-1185">Reference proteome</keyword>